<gene>
    <name evidence="1" type="ORF">CN97_10240</name>
</gene>
<keyword evidence="2" id="KW-1185">Reference proteome</keyword>
<dbReference type="Pfam" id="PF07330">
    <property type="entry name" value="DUF1467"/>
    <property type="match status" value="1"/>
</dbReference>
<organism evidence="1 2">
    <name type="scientific">Haematobacter massiliensis</name>
    <dbReference type="NCBI Taxonomy" id="195105"/>
    <lineage>
        <taxon>Bacteria</taxon>
        <taxon>Pseudomonadati</taxon>
        <taxon>Pseudomonadota</taxon>
        <taxon>Alphaproteobacteria</taxon>
        <taxon>Rhodobacterales</taxon>
        <taxon>Paracoccaceae</taxon>
        <taxon>Haematobacter</taxon>
    </lineage>
</organism>
<evidence type="ECO:0000313" key="2">
    <source>
        <dbReference type="Proteomes" id="UP000028826"/>
    </source>
</evidence>
<reference evidence="1 2" key="1">
    <citation type="submission" date="2014-03" db="EMBL/GenBank/DDBJ databases">
        <title>Genome of Haematobacter massiliensis CCUG 47968.</title>
        <authorList>
            <person name="Wang D."/>
            <person name="Wang G."/>
        </authorList>
    </citation>
    <scope>NUCLEOTIDE SEQUENCE [LARGE SCALE GENOMIC DNA]</scope>
    <source>
        <strain evidence="1 2">CCUG 47968</strain>
    </source>
</reference>
<proteinExistence type="predicted"/>
<dbReference type="STRING" id="195105.CN97_10240"/>
<comment type="caution">
    <text evidence="1">The sequence shown here is derived from an EMBL/GenBank/DDBJ whole genome shotgun (WGS) entry which is preliminary data.</text>
</comment>
<evidence type="ECO:0000313" key="1">
    <source>
        <dbReference type="EMBL" id="KFI31379.1"/>
    </source>
</evidence>
<dbReference type="InterPro" id="IPR009935">
    <property type="entry name" value="DUF1467"/>
</dbReference>
<name>A0A086YAS9_9RHOB</name>
<dbReference type="Proteomes" id="UP000028826">
    <property type="component" value="Unassembled WGS sequence"/>
</dbReference>
<sequence length="94" mass="9934">MTITGAVVLFAVIWFMVFLVILPIGMRSQADAGHVEPGTPASAPSEAAVGRKAKLTTLITVGLWVLVAGIIMSGVISIRDIDFYHRMNPPAAGE</sequence>
<protein>
    <submittedName>
        <fullName evidence="1">Uncharacterized protein</fullName>
    </submittedName>
</protein>
<dbReference type="AlphaFoldDB" id="A0A086YAS9"/>
<dbReference type="eggNOG" id="COG5454">
    <property type="taxonomic scope" value="Bacteria"/>
</dbReference>
<dbReference type="OrthoDB" id="9804637at2"/>
<dbReference type="EMBL" id="JGYG01000002">
    <property type="protein sequence ID" value="KFI31379.1"/>
    <property type="molecule type" value="Genomic_DNA"/>
</dbReference>
<accession>A0A086YAS9</accession>
<dbReference type="RefSeq" id="WP_035707887.1">
    <property type="nucleotide sequence ID" value="NZ_CAMIFG010000145.1"/>
</dbReference>